<reference evidence="1" key="2">
    <citation type="submission" date="2020-09" db="EMBL/GenBank/DDBJ databases">
        <authorList>
            <person name="Sun Q."/>
            <person name="Ohkuma M."/>
        </authorList>
    </citation>
    <scope>NUCLEOTIDE SEQUENCE</scope>
    <source>
        <strain evidence="1">JCM 13064</strain>
    </source>
</reference>
<gene>
    <name evidence="1" type="ORF">GCM10007964_62720</name>
</gene>
<organism evidence="1 2">
    <name type="scientific">Sphaerisporangium melleum</name>
    <dbReference type="NCBI Taxonomy" id="321316"/>
    <lineage>
        <taxon>Bacteria</taxon>
        <taxon>Bacillati</taxon>
        <taxon>Actinomycetota</taxon>
        <taxon>Actinomycetes</taxon>
        <taxon>Streptosporangiales</taxon>
        <taxon>Streptosporangiaceae</taxon>
        <taxon>Sphaerisporangium</taxon>
    </lineage>
</organism>
<sequence length="143" mass="14750">MANTTDRAQYALSEVKKNAGDLAATAGDKAGVLASKAGEKAGDLAAKASEKAGDLAVKAGDMAGEFAVKAGDKANELAAKAKSSDLAGRAGELADKARSQMPDEMRDAADKVVTKARTRPWATAAVAAGAFLVWRMLRRKKQS</sequence>
<dbReference type="AlphaFoldDB" id="A0A917RKP6"/>
<proteinExistence type="predicted"/>
<evidence type="ECO:0008006" key="3">
    <source>
        <dbReference type="Google" id="ProtNLM"/>
    </source>
</evidence>
<dbReference type="Proteomes" id="UP000645217">
    <property type="component" value="Unassembled WGS sequence"/>
</dbReference>
<evidence type="ECO:0000313" key="2">
    <source>
        <dbReference type="Proteomes" id="UP000645217"/>
    </source>
</evidence>
<dbReference type="EMBL" id="BMNT01000043">
    <property type="protein sequence ID" value="GGL12159.1"/>
    <property type="molecule type" value="Genomic_DNA"/>
</dbReference>
<accession>A0A917RKP6</accession>
<name>A0A917RKP6_9ACTN</name>
<comment type="caution">
    <text evidence="1">The sequence shown here is derived from an EMBL/GenBank/DDBJ whole genome shotgun (WGS) entry which is preliminary data.</text>
</comment>
<protein>
    <recommendedName>
        <fullName evidence="3">CsbD-like domain-containing protein</fullName>
    </recommendedName>
</protein>
<dbReference type="RefSeq" id="WP_189166674.1">
    <property type="nucleotide sequence ID" value="NZ_BMNT01000043.1"/>
</dbReference>
<evidence type="ECO:0000313" key="1">
    <source>
        <dbReference type="EMBL" id="GGL12159.1"/>
    </source>
</evidence>
<keyword evidence="2" id="KW-1185">Reference proteome</keyword>
<reference evidence="1" key="1">
    <citation type="journal article" date="2014" name="Int. J. Syst. Evol. Microbiol.">
        <title>Complete genome sequence of Corynebacterium casei LMG S-19264T (=DSM 44701T), isolated from a smear-ripened cheese.</title>
        <authorList>
            <consortium name="US DOE Joint Genome Institute (JGI-PGF)"/>
            <person name="Walter F."/>
            <person name="Albersmeier A."/>
            <person name="Kalinowski J."/>
            <person name="Ruckert C."/>
        </authorList>
    </citation>
    <scope>NUCLEOTIDE SEQUENCE</scope>
    <source>
        <strain evidence="1">JCM 13064</strain>
    </source>
</reference>
<dbReference type="Gene3D" id="1.20.120.20">
    <property type="entry name" value="Apolipoprotein"/>
    <property type="match status" value="1"/>
</dbReference>